<accession>A0A1B9IYD8</accession>
<feature type="chain" id="PRO_5008629077" description="WSC domain-containing protein" evidence="2">
    <location>
        <begin position="23"/>
        <end position="179"/>
    </location>
</feature>
<reference evidence="4" key="2">
    <citation type="submission" date="2013-12" db="EMBL/GenBank/DDBJ databases">
        <title>Evolution of pathogenesis and genome organization in the Tremellales.</title>
        <authorList>
            <person name="Cuomo C."/>
            <person name="Litvintseva A."/>
            <person name="Heitman J."/>
            <person name="Chen Y."/>
            <person name="Sun S."/>
            <person name="Springer D."/>
            <person name="Dromer F."/>
            <person name="Young S."/>
            <person name="Zeng Q."/>
            <person name="Chapman S."/>
            <person name="Gujja S."/>
            <person name="Saif S."/>
            <person name="Birren B."/>
        </authorList>
    </citation>
    <scope>NUCLEOTIDE SEQUENCE [LARGE SCALE GENOMIC DNA]</scope>
    <source>
        <strain evidence="4">CBS 10435</strain>
    </source>
</reference>
<evidence type="ECO:0000256" key="1">
    <source>
        <dbReference type="SAM" id="MobiDB-lite"/>
    </source>
</evidence>
<feature type="compositionally biased region" description="Low complexity" evidence="1">
    <location>
        <begin position="117"/>
        <end position="135"/>
    </location>
</feature>
<reference evidence="3 4" key="1">
    <citation type="submission" date="2013-07" db="EMBL/GenBank/DDBJ databases">
        <title>The Genome Sequence of Kwoniella mangroviensis CBS10435.</title>
        <authorList>
            <consortium name="The Broad Institute Genome Sequencing Platform"/>
            <person name="Cuomo C."/>
            <person name="Litvintseva A."/>
            <person name="Chen Y."/>
            <person name="Heitman J."/>
            <person name="Sun S."/>
            <person name="Springer D."/>
            <person name="Dromer F."/>
            <person name="Young S.K."/>
            <person name="Zeng Q."/>
            <person name="Gargeya S."/>
            <person name="Fitzgerald M."/>
            <person name="Abouelleil A."/>
            <person name="Alvarado L."/>
            <person name="Berlin A.M."/>
            <person name="Chapman S.B."/>
            <person name="Dewar J."/>
            <person name="Goldberg J."/>
            <person name="Griggs A."/>
            <person name="Gujja S."/>
            <person name="Hansen M."/>
            <person name="Howarth C."/>
            <person name="Imamovic A."/>
            <person name="Larimer J."/>
            <person name="McCowan C."/>
            <person name="Murphy C."/>
            <person name="Pearson M."/>
            <person name="Priest M."/>
            <person name="Roberts A."/>
            <person name="Saif S."/>
            <person name="Shea T."/>
            <person name="Sykes S."/>
            <person name="Wortman J."/>
            <person name="Nusbaum C."/>
            <person name="Birren B."/>
        </authorList>
    </citation>
    <scope>NUCLEOTIDE SEQUENCE [LARGE SCALE GENOMIC DNA]</scope>
    <source>
        <strain evidence="3 4">CBS 10435</strain>
    </source>
</reference>
<dbReference type="Proteomes" id="UP000092583">
    <property type="component" value="Unassembled WGS sequence"/>
</dbReference>
<organism evidence="3 4">
    <name type="scientific">Kwoniella mangroviensis CBS 10435</name>
    <dbReference type="NCBI Taxonomy" id="1331196"/>
    <lineage>
        <taxon>Eukaryota</taxon>
        <taxon>Fungi</taxon>
        <taxon>Dikarya</taxon>
        <taxon>Basidiomycota</taxon>
        <taxon>Agaricomycotina</taxon>
        <taxon>Tremellomycetes</taxon>
        <taxon>Tremellales</taxon>
        <taxon>Cryptococcaceae</taxon>
        <taxon>Kwoniella</taxon>
    </lineage>
</organism>
<gene>
    <name evidence="3" type="ORF">L486_00193</name>
</gene>
<keyword evidence="2" id="KW-0732">Signal</keyword>
<dbReference type="EMBL" id="KI669459">
    <property type="protein sequence ID" value="OCF60558.1"/>
    <property type="molecule type" value="Genomic_DNA"/>
</dbReference>
<sequence length="179" mass="19884">MHSLSLLLQTLAVVLLAPLAIAAPAPDSIFLLQSSTFTPLGCSSTFHPTSILRQVPSPFACFSRCSDKQVAAYSQLQSGVLCACGEEDMLDDNENSKVRCRDNTWFLFKNNHEHVSTHSTETSEESTSTTTGETETAALTIQNQSQMNKKRDRLMPFMMMKKKSLQKVERTAPMDYEIA</sequence>
<keyword evidence="4" id="KW-1185">Reference proteome</keyword>
<evidence type="ECO:0008006" key="5">
    <source>
        <dbReference type="Google" id="ProtNLM"/>
    </source>
</evidence>
<proteinExistence type="predicted"/>
<dbReference type="OrthoDB" id="2563623at2759"/>
<dbReference type="AlphaFoldDB" id="A0A1B9IYD8"/>
<feature type="region of interest" description="Disordered" evidence="1">
    <location>
        <begin position="116"/>
        <end position="135"/>
    </location>
</feature>
<feature type="signal peptide" evidence="2">
    <location>
        <begin position="1"/>
        <end position="22"/>
    </location>
</feature>
<evidence type="ECO:0000256" key="2">
    <source>
        <dbReference type="SAM" id="SignalP"/>
    </source>
</evidence>
<protein>
    <recommendedName>
        <fullName evidence="5">WSC domain-containing protein</fullName>
    </recommendedName>
</protein>
<name>A0A1B9IYD8_9TREE</name>
<evidence type="ECO:0000313" key="3">
    <source>
        <dbReference type="EMBL" id="OCF60558.1"/>
    </source>
</evidence>
<evidence type="ECO:0000313" key="4">
    <source>
        <dbReference type="Proteomes" id="UP000092583"/>
    </source>
</evidence>